<keyword evidence="2" id="KW-0229">DNA integration</keyword>
<keyword evidence="3 5" id="KW-0238">DNA-binding</keyword>
<evidence type="ECO:0000256" key="1">
    <source>
        <dbReference type="ARBA" id="ARBA00008857"/>
    </source>
</evidence>
<evidence type="ECO:0000313" key="8">
    <source>
        <dbReference type="EMBL" id="KRM26515.1"/>
    </source>
</evidence>
<accession>A0A0R1XHN8</accession>
<dbReference type="InterPro" id="IPR044068">
    <property type="entry name" value="CB"/>
</dbReference>
<dbReference type="CDD" id="cd01189">
    <property type="entry name" value="INT_ICEBs1_C_like"/>
    <property type="match status" value="1"/>
</dbReference>
<proteinExistence type="inferred from homology"/>
<dbReference type="PANTHER" id="PTHR30629:SF2">
    <property type="entry name" value="PROPHAGE INTEGRASE INTS-RELATED"/>
    <property type="match status" value="1"/>
</dbReference>
<dbReference type="GO" id="GO:0003677">
    <property type="term" value="F:DNA binding"/>
    <property type="evidence" value="ECO:0007669"/>
    <property type="project" value="UniProtKB-UniRule"/>
</dbReference>
<dbReference type="InterPro" id="IPR011010">
    <property type="entry name" value="DNA_brk_join_enz"/>
</dbReference>
<feature type="domain" description="Tyr recombinase" evidence="6">
    <location>
        <begin position="190"/>
        <end position="392"/>
    </location>
</feature>
<name>A0A0R1XHN8_9LACO</name>
<dbReference type="EMBL" id="AZFW01000072">
    <property type="protein sequence ID" value="KRM26515.1"/>
    <property type="molecule type" value="Genomic_DNA"/>
</dbReference>
<dbReference type="PROSITE" id="PS51898">
    <property type="entry name" value="TYR_RECOMBINASE"/>
    <property type="match status" value="1"/>
</dbReference>
<dbReference type="Pfam" id="PF14659">
    <property type="entry name" value="Phage_int_SAM_3"/>
    <property type="match status" value="1"/>
</dbReference>
<dbReference type="InterPro" id="IPR002104">
    <property type="entry name" value="Integrase_catalytic"/>
</dbReference>
<dbReference type="Pfam" id="PF14657">
    <property type="entry name" value="Arm-DNA-bind_4"/>
    <property type="match status" value="1"/>
</dbReference>
<dbReference type="InterPro" id="IPR013762">
    <property type="entry name" value="Integrase-like_cat_sf"/>
</dbReference>
<evidence type="ECO:0000256" key="5">
    <source>
        <dbReference type="PROSITE-ProRule" id="PRU01248"/>
    </source>
</evidence>
<dbReference type="Gene3D" id="1.10.443.10">
    <property type="entry name" value="Intergrase catalytic core"/>
    <property type="match status" value="1"/>
</dbReference>
<dbReference type="PANTHER" id="PTHR30629">
    <property type="entry name" value="PROPHAGE INTEGRASE"/>
    <property type="match status" value="1"/>
</dbReference>
<dbReference type="GO" id="GO:0015074">
    <property type="term" value="P:DNA integration"/>
    <property type="evidence" value="ECO:0007669"/>
    <property type="project" value="UniProtKB-KW"/>
</dbReference>
<evidence type="ECO:0000313" key="9">
    <source>
        <dbReference type="Proteomes" id="UP000050949"/>
    </source>
</evidence>
<dbReference type="Gene3D" id="1.10.150.130">
    <property type="match status" value="1"/>
</dbReference>
<dbReference type="Proteomes" id="UP000050949">
    <property type="component" value="Unassembled WGS sequence"/>
</dbReference>
<organism evidence="8 9">
    <name type="scientific">Schleiferilactobacillus harbinensis DSM 16991</name>
    <dbReference type="NCBI Taxonomy" id="1122147"/>
    <lineage>
        <taxon>Bacteria</taxon>
        <taxon>Bacillati</taxon>
        <taxon>Bacillota</taxon>
        <taxon>Bacilli</taxon>
        <taxon>Lactobacillales</taxon>
        <taxon>Lactobacillaceae</taxon>
        <taxon>Schleiferilactobacillus</taxon>
    </lineage>
</organism>
<keyword evidence="4" id="KW-0233">DNA recombination</keyword>
<evidence type="ECO:0000256" key="2">
    <source>
        <dbReference type="ARBA" id="ARBA00022908"/>
    </source>
</evidence>
<sequence length="403" mass="46975">MLTLHSLLAWRGLIMASIKDYKTENGKHRWKATVYIGVDPKTGRKKYAVRGGKTTRQEAISAGKELEKAVQNGELTASPQKAEVKRKFKDVCHEWLKAYQLTVRESSWSKTRDCFNLHILPDLGDMYIDQITAHDLQAVVQKWYKESPTNFKRYFRHAKRVLNYAEMQDYILKNPARKVIVPREQEKVGAINDFWDRHQLIAFFNCINPDRELYKYVLFRILAYAGLRIGEAMALEWEDIDFRKRIISVNKTFSLGLHGRLVVDPPKTRASRRAVPVDVETINWLKRWRMEQADYVYGYVRLADHHQLLFTTKVGKPFRVDKPRMWLSTIIRNNNLTPVISLHKFRKSYISNLLIAGVAVSTVQKLVGHTDPTITLQIYARVHQEQEFEAADKLAEYLKTGKK</sequence>
<dbReference type="GO" id="GO:0006310">
    <property type="term" value="P:DNA recombination"/>
    <property type="evidence" value="ECO:0007669"/>
    <property type="project" value="UniProtKB-KW"/>
</dbReference>
<dbReference type="eggNOG" id="COG0582">
    <property type="taxonomic scope" value="Bacteria"/>
</dbReference>
<dbReference type="PATRIC" id="fig|1122147.4.peg.3161"/>
<dbReference type="AlphaFoldDB" id="A0A0R1XHN8"/>
<evidence type="ECO:0000259" key="6">
    <source>
        <dbReference type="PROSITE" id="PS51898"/>
    </source>
</evidence>
<feature type="domain" description="Core-binding (CB)" evidence="7">
    <location>
        <begin position="86"/>
        <end position="166"/>
    </location>
</feature>
<comment type="similarity">
    <text evidence="1">Belongs to the 'phage' integrase family.</text>
</comment>
<gene>
    <name evidence="8" type="ORF">FC91_GL003056</name>
</gene>
<dbReference type="Pfam" id="PF00589">
    <property type="entry name" value="Phage_integrase"/>
    <property type="match status" value="1"/>
</dbReference>
<dbReference type="InterPro" id="IPR028259">
    <property type="entry name" value="AP2-like_int_N"/>
</dbReference>
<dbReference type="InterPro" id="IPR010998">
    <property type="entry name" value="Integrase_recombinase_N"/>
</dbReference>
<protein>
    <submittedName>
        <fullName evidence="8">Integrase</fullName>
    </submittedName>
</protein>
<dbReference type="SUPFAM" id="SSF56349">
    <property type="entry name" value="DNA breaking-rejoining enzymes"/>
    <property type="match status" value="1"/>
</dbReference>
<evidence type="ECO:0000259" key="7">
    <source>
        <dbReference type="PROSITE" id="PS51900"/>
    </source>
</evidence>
<dbReference type="InterPro" id="IPR004107">
    <property type="entry name" value="Integrase_SAM-like_N"/>
</dbReference>
<reference evidence="8 9" key="1">
    <citation type="journal article" date="2015" name="Genome Announc.">
        <title>Expanding the biotechnology potential of lactobacilli through comparative genomics of 213 strains and associated genera.</title>
        <authorList>
            <person name="Sun Z."/>
            <person name="Harris H.M."/>
            <person name="McCann A."/>
            <person name="Guo C."/>
            <person name="Argimon S."/>
            <person name="Zhang W."/>
            <person name="Yang X."/>
            <person name="Jeffery I.B."/>
            <person name="Cooney J.C."/>
            <person name="Kagawa T.F."/>
            <person name="Liu W."/>
            <person name="Song Y."/>
            <person name="Salvetti E."/>
            <person name="Wrobel A."/>
            <person name="Rasinkangas P."/>
            <person name="Parkhill J."/>
            <person name="Rea M.C."/>
            <person name="O'Sullivan O."/>
            <person name="Ritari J."/>
            <person name="Douillard F.P."/>
            <person name="Paul Ross R."/>
            <person name="Yang R."/>
            <person name="Briner A.E."/>
            <person name="Felis G.E."/>
            <person name="de Vos W.M."/>
            <person name="Barrangou R."/>
            <person name="Klaenhammer T.R."/>
            <person name="Caufield P.W."/>
            <person name="Cui Y."/>
            <person name="Zhang H."/>
            <person name="O'Toole P.W."/>
        </authorList>
    </citation>
    <scope>NUCLEOTIDE SEQUENCE [LARGE SCALE GENOMIC DNA]</scope>
    <source>
        <strain evidence="8 9">DSM 16991</strain>
    </source>
</reference>
<dbReference type="PROSITE" id="PS51900">
    <property type="entry name" value="CB"/>
    <property type="match status" value="1"/>
</dbReference>
<evidence type="ECO:0000256" key="4">
    <source>
        <dbReference type="ARBA" id="ARBA00023172"/>
    </source>
</evidence>
<comment type="caution">
    <text evidence="8">The sequence shown here is derived from an EMBL/GenBank/DDBJ whole genome shotgun (WGS) entry which is preliminary data.</text>
</comment>
<evidence type="ECO:0000256" key="3">
    <source>
        <dbReference type="ARBA" id="ARBA00023125"/>
    </source>
</evidence>
<dbReference type="InterPro" id="IPR050808">
    <property type="entry name" value="Phage_Integrase"/>
</dbReference>